<dbReference type="EMBL" id="HBIR01025917">
    <property type="protein sequence ID" value="CAE0553376.1"/>
    <property type="molecule type" value="Transcribed_RNA"/>
</dbReference>
<evidence type="ECO:0000256" key="3">
    <source>
        <dbReference type="ARBA" id="ARBA00022840"/>
    </source>
</evidence>
<dbReference type="GO" id="GO:0008143">
    <property type="term" value="F:poly(A) binding"/>
    <property type="evidence" value="ECO:0007669"/>
    <property type="project" value="TreeGrafter"/>
</dbReference>
<dbReference type="Gene3D" id="1.20.5.5160">
    <property type="match status" value="1"/>
</dbReference>
<dbReference type="InterPro" id="IPR041332">
    <property type="entry name" value="Pan3_CK"/>
</dbReference>
<protein>
    <recommendedName>
        <fullName evidence="4">Pan3 C-terminal knob domain-containing protein</fullName>
    </recommendedName>
</protein>
<evidence type="ECO:0000313" key="5">
    <source>
        <dbReference type="EMBL" id="CAE0553376.1"/>
    </source>
</evidence>
<evidence type="ECO:0000256" key="2">
    <source>
        <dbReference type="ARBA" id="ARBA00022741"/>
    </source>
</evidence>
<dbReference type="GO" id="GO:0005524">
    <property type="term" value="F:ATP binding"/>
    <property type="evidence" value="ECO:0007669"/>
    <property type="project" value="UniProtKB-KW"/>
</dbReference>
<reference evidence="5" key="1">
    <citation type="submission" date="2021-01" db="EMBL/GenBank/DDBJ databases">
        <authorList>
            <person name="Corre E."/>
            <person name="Pelletier E."/>
            <person name="Niang G."/>
            <person name="Scheremetjew M."/>
            <person name="Finn R."/>
            <person name="Kale V."/>
            <person name="Holt S."/>
            <person name="Cochrane G."/>
            <person name="Meng A."/>
            <person name="Brown T."/>
            <person name="Cohen L."/>
        </authorList>
    </citation>
    <scope>NUCLEOTIDE SEQUENCE</scope>
    <source>
        <strain evidence="5">379</strain>
    </source>
</reference>
<dbReference type="GO" id="GO:0000932">
    <property type="term" value="C:P-body"/>
    <property type="evidence" value="ECO:0007669"/>
    <property type="project" value="TreeGrafter"/>
</dbReference>
<comment type="subcellular location">
    <subcellularLocation>
        <location evidence="1">Cytoplasm</location>
    </subcellularLocation>
</comment>
<sequence length="157" mass="17099">MLLLSPPEAAHASVHDAVALVSGRLMTRLAQGVGYADALRTELSKEQENGRLLRLVLKLGLATSRPSLPANESYGDHPDRYLLRLFQDLLYGSSDEEGRPLISFAQAVHALNKLDLGHDGRALLTGREDGAMVLVSYHELKQVLERSFGEIAAAAEQ</sequence>
<evidence type="ECO:0000259" key="4">
    <source>
        <dbReference type="Pfam" id="PF18101"/>
    </source>
</evidence>
<name>A0A7S3SH74_EMIHU</name>
<accession>A0A7S3SH74</accession>
<keyword evidence="3" id="KW-0067">ATP-binding</keyword>
<dbReference type="Gene3D" id="1.10.287.3700">
    <property type="match status" value="1"/>
</dbReference>
<evidence type="ECO:0000256" key="1">
    <source>
        <dbReference type="ARBA" id="ARBA00004496"/>
    </source>
</evidence>
<gene>
    <name evidence="5" type="ORF">EHUX00137_LOCUS19961</name>
</gene>
<proteinExistence type="predicted"/>
<dbReference type="PANTHER" id="PTHR12272:SF11">
    <property type="entry name" value="PAN2-PAN3 DEADENYLATION COMPLEX SUBUNIT PAN3"/>
    <property type="match status" value="1"/>
</dbReference>
<dbReference type="InterPro" id="IPR030844">
    <property type="entry name" value="PAN3"/>
</dbReference>
<dbReference type="GO" id="GO:0000289">
    <property type="term" value="P:nuclear-transcribed mRNA poly(A) tail shortening"/>
    <property type="evidence" value="ECO:0007669"/>
    <property type="project" value="InterPro"/>
</dbReference>
<organism evidence="5">
    <name type="scientific">Emiliania huxleyi</name>
    <name type="common">Coccolithophore</name>
    <name type="synonym">Pontosphaera huxleyi</name>
    <dbReference type="NCBI Taxonomy" id="2903"/>
    <lineage>
        <taxon>Eukaryota</taxon>
        <taxon>Haptista</taxon>
        <taxon>Haptophyta</taxon>
        <taxon>Prymnesiophyceae</taxon>
        <taxon>Isochrysidales</taxon>
        <taxon>Noelaerhabdaceae</taxon>
        <taxon>Emiliania</taxon>
    </lineage>
</organism>
<feature type="domain" description="Pan3 C-terminal knob" evidence="4">
    <location>
        <begin position="15"/>
        <end position="151"/>
    </location>
</feature>
<dbReference type="Pfam" id="PF18101">
    <property type="entry name" value="Pan3_CK"/>
    <property type="match status" value="1"/>
</dbReference>
<keyword evidence="2" id="KW-0547">Nucleotide-binding</keyword>
<dbReference type="GO" id="GO:0031251">
    <property type="term" value="C:PAN complex"/>
    <property type="evidence" value="ECO:0007669"/>
    <property type="project" value="InterPro"/>
</dbReference>
<dbReference type="AlphaFoldDB" id="A0A7S3SH74"/>
<dbReference type="PANTHER" id="PTHR12272">
    <property type="entry name" value="DEADENYLATION COMPLEX SUBUNIT PAN3"/>
    <property type="match status" value="1"/>
</dbReference>